<keyword evidence="1" id="KW-0732">Signal</keyword>
<name>A0ABD0KRK8_9CAEN</name>
<evidence type="ECO:0008006" key="4">
    <source>
        <dbReference type="Google" id="ProtNLM"/>
    </source>
</evidence>
<dbReference type="EMBL" id="JACVVK020000132">
    <property type="protein sequence ID" value="KAK7489917.1"/>
    <property type="molecule type" value="Genomic_DNA"/>
</dbReference>
<reference evidence="2 3" key="1">
    <citation type="journal article" date="2023" name="Sci. Data">
        <title>Genome assembly of the Korean intertidal mud-creeper Batillaria attramentaria.</title>
        <authorList>
            <person name="Patra A.K."/>
            <person name="Ho P.T."/>
            <person name="Jun S."/>
            <person name="Lee S.J."/>
            <person name="Kim Y."/>
            <person name="Won Y.J."/>
        </authorList>
    </citation>
    <scope>NUCLEOTIDE SEQUENCE [LARGE SCALE GENOMIC DNA]</scope>
    <source>
        <strain evidence="2">Wonlab-2016</strain>
    </source>
</reference>
<protein>
    <recommendedName>
        <fullName evidence="4">Secreted protein</fullName>
    </recommendedName>
</protein>
<feature type="chain" id="PRO_5044819697" description="Secreted protein" evidence="1">
    <location>
        <begin position="27"/>
        <end position="84"/>
    </location>
</feature>
<comment type="caution">
    <text evidence="2">The sequence shown here is derived from an EMBL/GenBank/DDBJ whole genome shotgun (WGS) entry which is preliminary data.</text>
</comment>
<evidence type="ECO:0000313" key="2">
    <source>
        <dbReference type="EMBL" id="KAK7489917.1"/>
    </source>
</evidence>
<gene>
    <name evidence="2" type="ORF">BaRGS_00018782</name>
</gene>
<keyword evidence="3" id="KW-1185">Reference proteome</keyword>
<dbReference type="Proteomes" id="UP001519460">
    <property type="component" value="Unassembled WGS sequence"/>
</dbReference>
<sequence>MLCCSRSVFSLITLGLLAWQQRTASSRTDGKTNKPISPLIQCWLLSVLVALSDHEKSPPDIVVEGHICLSWSRLNFRTSGKRVS</sequence>
<organism evidence="2 3">
    <name type="scientific">Batillaria attramentaria</name>
    <dbReference type="NCBI Taxonomy" id="370345"/>
    <lineage>
        <taxon>Eukaryota</taxon>
        <taxon>Metazoa</taxon>
        <taxon>Spiralia</taxon>
        <taxon>Lophotrochozoa</taxon>
        <taxon>Mollusca</taxon>
        <taxon>Gastropoda</taxon>
        <taxon>Caenogastropoda</taxon>
        <taxon>Sorbeoconcha</taxon>
        <taxon>Cerithioidea</taxon>
        <taxon>Batillariidae</taxon>
        <taxon>Batillaria</taxon>
    </lineage>
</organism>
<evidence type="ECO:0000256" key="1">
    <source>
        <dbReference type="SAM" id="SignalP"/>
    </source>
</evidence>
<evidence type="ECO:0000313" key="3">
    <source>
        <dbReference type="Proteomes" id="UP001519460"/>
    </source>
</evidence>
<proteinExistence type="predicted"/>
<dbReference type="AlphaFoldDB" id="A0ABD0KRK8"/>
<accession>A0ABD0KRK8</accession>
<feature type="signal peptide" evidence="1">
    <location>
        <begin position="1"/>
        <end position="26"/>
    </location>
</feature>